<dbReference type="Proteomes" id="UP000567179">
    <property type="component" value="Unassembled WGS sequence"/>
</dbReference>
<gene>
    <name evidence="1" type="ORF">D9619_013184</name>
</gene>
<protein>
    <submittedName>
        <fullName evidence="1">Uncharacterized protein</fullName>
    </submittedName>
</protein>
<dbReference type="AlphaFoldDB" id="A0A8H5B6T9"/>
<organism evidence="1 2">
    <name type="scientific">Psilocybe cf. subviscida</name>
    <dbReference type="NCBI Taxonomy" id="2480587"/>
    <lineage>
        <taxon>Eukaryota</taxon>
        <taxon>Fungi</taxon>
        <taxon>Dikarya</taxon>
        <taxon>Basidiomycota</taxon>
        <taxon>Agaricomycotina</taxon>
        <taxon>Agaricomycetes</taxon>
        <taxon>Agaricomycetidae</taxon>
        <taxon>Agaricales</taxon>
        <taxon>Agaricineae</taxon>
        <taxon>Strophariaceae</taxon>
        <taxon>Psilocybe</taxon>
    </lineage>
</organism>
<comment type="caution">
    <text evidence="1">The sequence shown here is derived from an EMBL/GenBank/DDBJ whole genome shotgun (WGS) entry which is preliminary data.</text>
</comment>
<reference evidence="1 2" key="1">
    <citation type="journal article" date="2020" name="ISME J.">
        <title>Uncovering the hidden diversity of litter-decomposition mechanisms in mushroom-forming fungi.</title>
        <authorList>
            <person name="Floudas D."/>
            <person name="Bentzer J."/>
            <person name="Ahren D."/>
            <person name="Johansson T."/>
            <person name="Persson P."/>
            <person name="Tunlid A."/>
        </authorList>
    </citation>
    <scope>NUCLEOTIDE SEQUENCE [LARGE SCALE GENOMIC DNA]</scope>
    <source>
        <strain evidence="1 2">CBS 101986</strain>
    </source>
</reference>
<name>A0A8H5B6T9_9AGAR</name>
<sequence length="260" mass="29134">MPLTTPVNEVITAAAHSTFRRLSTPVDPIYNAYIHLQLDLLNGEDLYVSIERAKTAALIAWHRDLTNHAPNAPTKPISETPITREHQEYGQEQILIPFRDALRAAIRHHRNNTHTHNILLGEDEPFDVNPNDDYPRFQATLESMLYHAGLDMRNPAKYGQSLAEQWSTLAGAVTFGIYQDALASLEEFIRNDATVPTYGLCMQKAFEYLIHHFDTTSQSCKGRNADNAFASPNNHFSNTFLPPSGPGTTVDDEVYSNVSV</sequence>
<evidence type="ECO:0000313" key="1">
    <source>
        <dbReference type="EMBL" id="KAF5317583.1"/>
    </source>
</evidence>
<dbReference type="EMBL" id="JAACJJ010000033">
    <property type="protein sequence ID" value="KAF5317583.1"/>
    <property type="molecule type" value="Genomic_DNA"/>
</dbReference>
<evidence type="ECO:0000313" key="2">
    <source>
        <dbReference type="Proteomes" id="UP000567179"/>
    </source>
</evidence>
<proteinExistence type="predicted"/>
<accession>A0A8H5B6T9</accession>
<keyword evidence="2" id="KW-1185">Reference proteome</keyword>